<keyword evidence="9" id="KW-0442">Lipid degradation</keyword>
<dbReference type="GO" id="GO:0005886">
    <property type="term" value="C:plasma membrane"/>
    <property type="evidence" value="ECO:0007669"/>
    <property type="project" value="TreeGrafter"/>
</dbReference>
<evidence type="ECO:0000256" key="10">
    <source>
        <dbReference type="ARBA" id="ARBA00022989"/>
    </source>
</evidence>
<evidence type="ECO:0000256" key="3">
    <source>
        <dbReference type="ARBA" id="ARBA00012027"/>
    </source>
</evidence>
<reference evidence="15 16" key="1">
    <citation type="journal article" date="2020" name="IScience">
        <title>Genome Sequencing of the Endangered Kingdonia uniflora (Circaeasteraceae, Ranunculales) Reveals Potential Mechanisms of Evolutionary Specialization.</title>
        <authorList>
            <person name="Sun Y."/>
            <person name="Deng T."/>
            <person name="Zhang A."/>
            <person name="Moore M.J."/>
            <person name="Landis J.B."/>
            <person name="Lin N."/>
            <person name="Zhang H."/>
            <person name="Zhang X."/>
            <person name="Huang J."/>
            <person name="Zhang X."/>
            <person name="Sun H."/>
            <person name="Wang H."/>
        </authorList>
    </citation>
    <scope>NUCLEOTIDE SEQUENCE [LARGE SCALE GENOMIC DNA]</scope>
    <source>
        <strain evidence="15">TB1705</strain>
        <tissue evidence="15">Leaf</tissue>
    </source>
</reference>
<dbReference type="GO" id="GO:0030244">
    <property type="term" value="P:cellulose biosynthetic process"/>
    <property type="evidence" value="ECO:0007669"/>
    <property type="project" value="InterPro"/>
</dbReference>
<dbReference type="InterPro" id="IPR005150">
    <property type="entry name" value="Cellulose_synth"/>
</dbReference>
<dbReference type="Pfam" id="PF03552">
    <property type="entry name" value="Cellulose_synt"/>
    <property type="match status" value="2"/>
</dbReference>
<dbReference type="AlphaFoldDB" id="A0A7J7N4D5"/>
<keyword evidence="11" id="KW-0443">Lipid metabolism</keyword>
<dbReference type="Pfam" id="PF00614">
    <property type="entry name" value="PLDc"/>
    <property type="match status" value="1"/>
</dbReference>
<dbReference type="PANTHER" id="PTHR18896">
    <property type="entry name" value="PHOSPHOLIPASE D"/>
    <property type="match status" value="1"/>
</dbReference>
<dbReference type="GO" id="GO:0004630">
    <property type="term" value="F:phospholipase D activity"/>
    <property type="evidence" value="ECO:0007669"/>
    <property type="project" value="UniProtKB-EC"/>
</dbReference>
<feature type="binding site" evidence="13">
    <location>
        <position position="142"/>
    </location>
    <ligand>
        <name>UDP-alpha-D-glucose</name>
        <dbReference type="ChEBI" id="CHEBI:58885"/>
    </ligand>
</feature>
<dbReference type="InterPro" id="IPR015679">
    <property type="entry name" value="PLipase_D_fam"/>
</dbReference>
<dbReference type="GO" id="GO:0012505">
    <property type="term" value="C:endomembrane system"/>
    <property type="evidence" value="ECO:0007669"/>
    <property type="project" value="UniProtKB-SubCell"/>
</dbReference>
<evidence type="ECO:0000256" key="13">
    <source>
        <dbReference type="PIRSR" id="PIRSR605150-2"/>
    </source>
</evidence>
<accession>A0A7J7N4D5</accession>
<proteinExistence type="predicted"/>
<protein>
    <recommendedName>
        <fullName evidence="3">phospholipase D</fullName>
        <ecNumber evidence="3">3.1.4.4</ecNumber>
    </recommendedName>
</protein>
<evidence type="ECO:0000259" key="14">
    <source>
        <dbReference type="PROSITE" id="PS50035"/>
    </source>
</evidence>
<comment type="caution">
    <text evidence="15">The sequence shown here is derived from an EMBL/GenBank/DDBJ whole genome shotgun (WGS) entry which is preliminary data.</text>
</comment>
<dbReference type="OrthoDB" id="14911at2759"/>
<dbReference type="PANTHER" id="PTHR18896:SF65">
    <property type="entry name" value="PHOSPHOLIPASE D BETA 1"/>
    <property type="match status" value="1"/>
</dbReference>
<comment type="catalytic activity">
    <reaction evidence="1">
        <text>a 1,2-diacyl-sn-glycero-3-phosphocholine + H2O = a 1,2-diacyl-sn-glycero-3-phosphate + choline + H(+)</text>
        <dbReference type="Rhea" id="RHEA:14445"/>
        <dbReference type="ChEBI" id="CHEBI:15354"/>
        <dbReference type="ChEBI" id="CHEBI:15377"/>
        <dbReference type="ChEBI" id="CHEBI:15378"/>
        <dbReference type="ChEBI" id="CHEBI:57643"/>
        <dbReference type="ChEBI" id="CHEBI:58608"/>
        <dbReference type="EC" id="3.1.4.4"/>
    </reaction>
</comment>
<dbReference type="GO" id="GO:0009395">
    <property type="term" value="P:phospholipid catabolic process"/>
    <property type="evidence" value="ECO:0007669"/>
    <property type="project" value="TreeGrafter"/>
</dbReference>
<organism evidence="15 16">
    <name type="scientific">Kingdonia uniflora</name>
    <dbReference type="NCBI Taxonomy" id="39325"/>
    <lineage>
        <taxon>Eukaryota</taxon>
        <taxon>Viridiplantae</taxon>
        <taxon>Streptophyta</taxon>
        <taxon>Embryophyta</taxon>
        <taxon>Tracheophyta</taxon>
        <taxon>Spermatophyta</taxon>
        <taxon>Magnoliopsida</taxon>
        <taxon>Ranunculales</taxon>
        <taxon>Circaeasteraceae</taxon>
        <taxon>Kingdonia</taxon>
    </lineage>
</organism>
<comment type="subcellular location">
    <subcellularLocation>
        <location evidence="2">Endomembrane system</location>
    </subcellularLocation>
</comment>
<evidence type="ECO:0000256" key="1">
    <source>
        <dbReference type="ARBA" id="ARBA00000798"/>
    </source>
</evidence>
<evidence type="ECO:0000313" key="16">
    <source>
        <dbReference type="Proteomes" id="UP000541444"/>
    </source>
</evidence>
<feature type="domain" description="PLD phosphodiesterase" evidence="14">
    <location>
        <begin position="79"/>
        <end position="106"/>
    </location>
</feature>
<evidence type="ECO:0000256" key="12">
    <source>
        <dbReference type="ARBA" id="ARBA00023136"/>
    </source>
</evidence>
<keyword evidence="16" id="KW-1185">Reference proteome</keyword>
<dbReference type="PROSITE" id="PS50035">
    <property type="entry name" value="PLD"/>
    <property type="match status" value="1"/>
</dbReference>
<dbReference type="SUPFAM" id="SSF56024">
    <property type="entry name" value="Phospholipase D/nuclease"/>
    <property type="match status" value="1"/>
</dbReference>
<evidence type="ECO:0000256" key="4">
    <source>
        <dbReference type="ARBA" id="ARBA00022676"/>
    </source>
</evidence>
<keyword evidence="6" id="KW-0812">Transmembrane</keyword>
<dbReference type="EMBL" id="JACGCM010001064">
    <property type="protein sequence ID" value="KAF6162005.1"/>
    <property type="molecule type" value="Genomic_DNA"/>
</dbReference>
<dbReference type="EC" id="3.1.4.4" evidence="3"/>
<gene>
    <name evidence="15" type="ORF">GIB67_021926</name>
</gene>
<evidence type="ECO:0000256" key="6">
    <source>
        <dbReference type="ARBA" id="ARBA00022692"/>
    </source>
</evidence>
<evidence type="ECO:0000256" key="9">
    <source>
        <dbReference type="ARBA" id="ARBA00022963"/>
    </source>
</evidence>
<sequence>MHNKTMQMMYETLYKALEEVGLENTYVLKDYLNFFCLGNCEASDGTKLSIGGSPTASNTPHISPFIPHPNALAKKNRRFMIYVHSKGMIVDDEYVIIGSANIISAPWKVFLGQSGGLDTYGNQLPRLVYVSREKRPGHNHHKKVGAMNALFPQRFDGIDRNDQYASRNTVFFDINMKGLDDSRTHLCRDGMCFPKAGALWI</sequence>
<dbReference type="Proteomes" id="UP000541444">
    <property type="component" value="Unassembled WGS sequence"/>
</dbReference>
<name>A0A7J7N4D5_9MAGN</name>
<evidence type="ECO:0000256" key="8">
    <source>
        <dbReference type="ARBA" id="ARBA00022801"/>
    </source>
</evidence>
<dbReference type="InterPro" id="IPR001736">
    <property type="entry name" value="PLipase_D/transphosphatidylase"/>
</dbReference>
<evidence type="ECO:0000256" key="11">
    <source>
        <dbReference type="ARBA" id="ARBA00023098"/>
    </source>
</evidence>
<keyword evidence="12" id="KW-0472">Membrane</keyword>
<dbReference type="GO" id="GO:0016760">
    <property type="term" value="F:cellulose synthase (UDP-forming) activity"/>
    <property type="evidence" value="ECO:0007669"/>
    <property type="project" value="InterPro"/>
</dbReference>
<keyword evidence="4" id="KW-0328">Glycosyltransferase</keyword>
<evidence type="ECO:0000256" key="5">
    <source>
        <dbReference type="ARBA" id="ARBA00022679"/>
    </source>
</evidence>
<dbReference type="SMART" id="SM00155">
    <property type="entry name" value="PLDc"/>
    <property type="match status" value="1"/>
</dbReference>
<evidence type="ECO:0000313" key="15">
    <source>
        <dbReference type="EMBL" id="KAF6162005.1"/>
    </source>
</evidence>
<dbReference type="Gene3D" id="3.30.870.10">
    <property type="entry name" value="Endonuclease Chain A"/>
    <property type="match status" value="1"/>
</dbReference>
<keyword evidence="5" id="KW-0808">Transferase</keyword>
<keyword evidence="7" id="KW-0677">Repeat</keyword>
<keyword evidence="10" id="KW-1133">Transmembrane helix</keyword>
<keyword evidence="8" id="KW-0378">Hydrolase</keyword>
<evidence type="ECO:0000256" key="2">
    <source>
        <dbReference type="ARBA" id="ARBA00004308"/>
    </source>
</evidence>
<evidence type="ECO:0000256" key="7">
    <source>
        <dbReference type="ARBA" id="ARBA00022737"/>
    </source>
</evidence>